<sequence>MGVVAVVLFAYAVAFASLFAYCISKLNFQRR</sequence>
<reference evidence="1" key="1">
    <citation type="submission" date="2019-09" db="EMBL/GenBank/DDBJ databases">
        <authorList>
            <person name="Zhang L."/>
        </authorList>
    </citation>
    <scope>NUCLEOTIDE SEQUENCE</scope>
</reference>
<gene>
    <name evidence="1" type="ORF">NYM_LOCUS98</name>
</gene>
<protein>
    <submittedName>
        <fullName evidence="1">Uncharacterized protein</fullName>
    </submittedName>
</protein>
<accession>A0A5K0V6K3</accession>
<dbReference type="EMBL" id="LR721774">
    <property type="protein sequence ID" value="VVV36372.1"/>
    <property type="molecule type" value="Genomic_DNA"/>
</dbReference>
<name>A0A5K0V6K3_9MAGN</name>
<evidence type="ECO:0000313" key="1">
    <source>
        <dbReference type="EMBL" id="VVV36372.1"/>
    </source>
</evidence>
<organism evidence="1">
    <name type="scientific">Nymphaea colorata</name>
    <name type="common">pocket water lily</name>
    <dbReference type="NCBI Taxonomy" id="210225"/>
    <lineage>
        <taxon>Eukaryota</taxon>
        <taxon>Viridiplantae</taxon>
        <taxon>Streptophyta</taxon>
        <taxon>Embryophyta</taxon>
        <taxon>Tracheophyta</taxon>
        <taxon>Spermatophyta</taxon>
        <taxon>Magnoliopsida</taxon>
        <taxon>Nymphaeales</taxon>
        <taxon>Nymphaeaceae</taxon>
        <taxon>Nymphaea</taxon>
    </lineage>
</organism>
<dbReference type="AlphaFoldDB" id="A0A5K0V6K3"/>
<proteinExistence type="predicted"/>